<dbReference type="OrthoDB" id="2564793at2759"/>
<dbReference type="EMBL" id="NBSH01000009">
    <property type="protein sequence ID" value="ORX35958.1"/>
    <property type="molecule type" value="Genomic_DNA"/>
</dbReference>
<gene>
    <name evidence="2" type="ORF">BD324DRAFT_629658</name>
</gene>
<feature type="region of interest" description="Disordered" evidence="1">
    <location>
        <begin position="294"/>
        <end position="639"/>
    </location>
</feature>
<keyword evidence="3" id="KW-1185">Reference proteome</keyword>
<dbReference type="GeneID" id="33558048"/>
<dbReference type="AlphaFoldDB" id="A0A1Y1UD27"/>
<evidence type="ECO:0000256" key="1">
    <source>
        <dbReference type="SAM" id="MobiDB-lite"/>
    </source>
</evidence>
<feature type="region of interest" description="Disordered" evidence="1">
    <location>
        <begin position="748"/>
        <end position="785"/>
    </location>
</feature>
<sequence>MTSDDGQGLVPAPKKWKGKGKEKACPLLPDEVWRRVFEILYDSYHQDWQHEIPLTTSLSPLLICKDLNKIALSVLYAHPHIQYGAIPSFITSISSPNESSNTRRSYVHDITLNPSPTFYELCTGKAPGIHPSLDTLLPLLPTSLNSITLKEILITRPSSAQYLFDALALVRPRKARLEIRLWDLSRSPIGRDLYTLSKTGPYRANLRGCPRNDAQEWEINGPNGETPQATDVKWFQDNWLRAMNSNQELEIRIGLLDDDREAWAQQQAQVAANAAAQRQLLQADRDRMLAGAANAMGGLPPRFGRGREPPAFPPGANSPHNPPGTEGARPTAESGISPASSSIQSASFTRTPTSSQPAADVMRASSGADGSAVNIEDGSDRLLGAGYQSGSANASEEDATEVAGHRRESPETQTTATAPNTVASGAASTVQGHPNVSAVPGSETVRPSRTSRSWSPIGYPVRPEDKDRTSDPKAWLERFSKRIEDDGRAPPGFRWIPKGERPPAEEPRPPVTWFITPEAEKGEEAQATQPYKATLGESKEDPPTNGILRGKDCGESLPGSSQAAESEREPRLGDTASTRQSDDIQAAFNGSAMRQATGEATEDVPGDSLDDGTSNLLASATSSSTVPPPNPVSSMGTTVPGPGLVPAPQGTIANPGRLPPHLAVHAPRAKDLPHIIRDALYQLLESHWMPHLQALSLVALDPMASIVATAPRLDFWNRVAVPRIRVHLPRGINSLAVFKGSKEVLRERRSRDRLDAPQNQAPLPVVPAGLRPQQQPQEETPDTTNDHLIVGGDGQGGGLIHESNRLFEIEVNSQDEMDDLSWIHAGDQLPPQACRILAGVHDWNDVPVGQSR</sequence>
<feature type="compositionally biased region" description="Low complexity" evidence="1">
    <location>
        <begin position="614"/>
        <end position="625"/>
    </location>
</feature>
<feature type="compositionally biased region" description="Basic and acidic residues" evidence="1">
    <location>
        <begin position="462"/>
        <end position="488"/>
    </location>
</feature>
<reference evidence="2 3" key="1">
    <citation type="submission" date="2017-03" db="EMBL/GenBank/DDBJ databases">
        <title>Widespread Adenine N6-methylation of Active Genes in Fungi.</title>
        <authorList>
            <consortium name="DOE Joint Genome Institute"/>
            <person name="Mondo S.J."/>
            <person name="Dannebaum R.O."/>
            <person name="Kuo R.C."/>
            <person name="Louie K.B."/>
            <person name="Bewick A.J."/>
            <person name="Labutti K."/>
            <person name="Haridas S."/>
            <person name="Kuo A."/>
            <person name="Salamov A."/>
            <person name="Ahrendt S.R."/>
            <person name="Lau R."/>
            <person name="Bowen B.P."/>
            <person name="Lipzen A."/>
            <person name="Sullivan W."/>
            <person name="Andreopoulos W.B."/>
            <person name="Clum A."/>
            <person name="Lindquist E."/>
            <person name="Daum C."/>
            <person name="Northen T.R."/>
            <person name="Ramamoorthy G."/>
            <person name="Schmitz R.J."/>
            <person name="Gryganskyi A."/>
            <person name="Culley D."/>
            <person name="Magnuson J."/>
            <person name="James T.Y."/>
            <person name="O'Malley M.A."/>
            <person name="Stajich J.E."/>
            <person name="Spatafora J.W."/>
            <person name="Visel A."/>
            <person name="Grigoriev I.V."/>
        </authorList>
    </citation>
    <scope>NUCLEOTIDE SEQUENCE [LARGE SCALE GENOMIC DNA]</scope>
    <source>
        <strain evidence="2 3">NRRL Y-17943</strain>
    </source>
</reference>
<feature type="compositionally biased region" description="Polar residues" evidence="1">
    <location>
        <begin position="411"/>
        <end position="434"/>
    </location>
</feature>
<dbReference type="InParanoid" id="A0A1Y1UD27"/>
<feature type="compositionally biased region" description="Polar residues" evidence="1">
    <location>
        <begin position="445"/>
        <end position="454"/>
    </location>
</feature>
<evidence type="ECO:0000313" key="2">
    <source>
        <dbReference type="EMBL" id="ORX35958.1"/>
    </source>
</evidence>
<organism evidence="2 3">
    <name type="scientific">Kockovaella imperatae</name>
    <dbReference type="NCBI Taxonomy" id="4999"/>
    <lineage>
        <taxon>Eukaryota</taxon>
        <taxon>Fungi</taxon>
        <taxon>Dikarya</taxon>
        <taxon>Basidiomycota</taxon>
        <taxon>Agaricomycotina</taxon>
        <taxon>Tremellomycetes</taxon>
        <taxon>Tremellales</taxon>
        <taxon>Cuniculitremaceae</taxon>
        <taxon>Kockovaella</taxon>
    </lineage>
</organism>
<feature type="compositionally biased region" description="Acidic residues" evidence="1">
    <location>
        <begin position="600"/>
        <end position="610"/>
    </location>
</feature>
<comment type="caution">
    <text evidence="2">The sequence shown here is derived from an EMBL/GenBank/DDBJ whole genome shotgun (WGS) entry which is preliminary data.</text>
</comment>
<protein>
    <submittedName>
        <fullName evidence="2">Uncharacterized protein</fullName>
    </submittedName>
</protein>
<name>A0A1Y1UD27_9TREE</name>
<dbReference type="RefSeq" id="XP_021870087.1">
    <property type="nucleotide sequence ID" value="XM_022016239.1"/>
</dbReference>
<feature type="compositionally biased region" description="Basic and acidic residues" evidence="1">
    <location>
        <begin position="497"/>
        <end position="508"/>
    </location>
</feature>
<dbReference type="Proteomes" id="UP000193218">
    <property type="component" value="Unassembled WGS sequence"/>
</dbReference>
<feature type="compositionally biased region" description="Polar residues" evidence="1">
    <location>
        <begin position="348"/>
        <end position="357"/>
    </location>
</feature>
<proteinExistence type="predicted"/>
<accession>A0A1Y1UD27</accession>
<evidence type="ECO:0000313" key="3">
    <source>
        <dbReference type="Proteomes" id="UP000193218"/>
    </source>
</evidence>
<feature type="compositionally biased region" description="Low complexity" evidence="1">
    <location>
        <begin position="334"/>
        <end position="347"/>
    </location>
</feature>